<evidence type="ECO:0000313" key="2">
    <source>
        <dbReference type="EMBL" id="MBB5072344.1"/>
    </source>
</evidence>
<dbReference type="RefSeq" id="WP_184483632.1">
    <property type="nucleotide sequence ID" value="NZ_JACHIV010000001.1"/>
</dbReference>
<dbReference type="EMBL" id="JACHIV010000001">
    <property type="protein sequence ID" value="MBB5072344.1"/>
    <property type="molecule type" value="Genomic_DNA"/>
</dbReference>
<dbReference type="Proteomes" id="UP000580474">
    <property type="component" value="Unassembled WGS sequence"/>
</dbReference>
<proteinExistence type="predicted"/>
<gene>
    <name evidence="2" type="ORF">BJ969_005432</name>
</gene>
<evidence type="ECO:0000256" key="1">
    <source>
        <dbReference type="SAM" id="Phobius"/>
    </source>
</evidence>
<keyword evidence="1" id="KW-0472">Membrane</keyword>
<reference evidence="2 3" key="1">
    <citation type="submission" date="2020-08" db="EMBL/GenBank/DDBJ databases">
        <title>Sequencing the genomes of 1000 actinobacteria strains.</title>
        <authorList>
            <person name="Klenk H.-P."/>
        </authorList>
    </citation>
    <scope>NUCLEOTIDE SEQUENCE [LARGE SCALE GENOMIC DNA]</scope>
    <source>
        <strain evidence="2 3">DSM 45582</strain>
    </source>
</reference>
<keyword evidence="1" id="KW-0812">Transmembrane</keyword>
<keyword evidence="3" id="KW-1185">Reference proteome</keyword>
<name>A0A840NL95_9PSEU</name>
<keyword evidence="1" id="KW-1133">Transmembrane helix</keyword>
<feature type="transmembrane region" description="Helical" evidence="1">
    <location>
        <begin position="46"/>
        <end position="69"/>
    </location>
</feature>
<comment type="caution">
    <text evidence="2">The sequence shown here is derived from an EMBL/GenBank/DDBJ whole genome shotgun (WGS) entry which is preliminary data.</text>
</comment>
<sequence>METWRIVAIALTLVIGTLLIMDSVGKIRGERARRRTRRLRTGVRGVVLLAASTALVATVLPATAVWALLVGTALIMSVRFVID</sequence>
<feature type="transmembrane region" description="Helical" evidence="1">
    <location>
        <begin position="6"/>
        <end position="25"/>
    </location>
</feature>
<accession>A0A840NL95</accession>
<organism evidence="2 3">
    <name type="scientific">Saccharopolyspora gloriosae</name>
    <dbReference type="NCBI Taxonomy" id="455344"/>
    <lineage>
        <taxon>Bacteria</taxon>
        <taxon>Bacillati</taxon>
        <taxon>Actinomycetota</taxon>
        <taxon>Actinomycetes</taxon>
        <taxon>Pseudonocardiales</taxon>
        <taxon>Pseudonocardiaceae</taxon>
        <taxon>Saccharopolyspora</taxon>
    </lineage>
</organism>
<protein>
    <submittedName>
        <fullName evidence="2">Uncharacterized protein</fullName>
    </submittedName>
</protein>
<evidence type="ECO:0000313" key="3">
    <source>
        <dbReference type="Proteomes" id="UP000580474"/>
    </source>
</evidence>
<dbReference type="AlphaFoldDB" id="A0A840NL95"/>